<proteinExistence type="predicted"/>
<gene>
    <name evidence="5" type="ORF">WICANDRAFT_16634</name>
</gene>
<dbReference type="GO" id="GO:0051321">
    <property type="term" value="P:meiotic cell cycle"/>
    <property type="evidence" value="ECO:0007669"/>
    <property type="project" value="TreeGrafter"/>
</dbReference>
<dbReference type="GO" id="GO:0003677">
    <property type="term" value="F:DNA binding"/>
    <property type="evidence" value="ECO:0007669"/>
    <property type="project" value="UniProtKB-KW"/>
</dbReference>
<feature type="non-terminal residue" evidence="5">
    <location>
        <position position="269"/>
    </location>
</feature>
<reference evidence="5 6" key="1">
    <citation type="journal article" date="2016" name="Proc. Natl. Acad. Sci. U.S.A.">
        <title>Comparative genomics of biotechnologically important yeasts.</title>
        <authorList>
            <person name="Riley R."/>
            <person name="Haridas S."/>
            <person name="Wolfe K.H."/>
            <person name="Lopes M.R."/>
            <person name="Hittinger C.T."/>
            <person name="Goeker M."/>
            <person name="Salamov A.A."/>
            <person name="Wisecaver J.H."/>
            <person name="Long T.M."/>
            <person name="Calvey C.H."/>
            <person name="Aerts A.L."/>
            <person name="Barry K.W."/>
            <person name="Choi C."/>
            <person name="Clum A."/>
            <person name="Coughlan A.Y."/>
            <person name="Deshpande S."/>
            <person name="Douglass A.P."/>
            <person name="Hanson S.J."/>
            <person name="Klenk H.-P."/>
            <person name="LaButti K.M."/>
            <person name="Lapidus A."/>
            <person name="Lindquist E.A."/>
            <person name="Lipzen A.M."/>
            <person name="Meier-Kolthoff J.P."/>
            <person name="Ohm R.A."/>
            <person name="Otillar R.P."/>
            <person name="Pangilinan J.L."/>
            <person name="Peng Y."/>
            <person name="Rokas A."/>
            <person name="Rosa C.A."/>
            <person name="Scheuner C."/>
            <person name="Sibirny A.A."/>
            <person name="Slot J.C."/>
            <person name="Stielow J.B."/>
            <person name="Sun H."/>
            <person name="Kurtzman C.P."/>
            <person name="Blackwell M."/>
            <person name="Grigoriev I.V."/>
            <person name="Jeffries T.W."/>
        </authorList>
    </citation>
    <scope>NUCLEOTIDE SEQUENCE [LARGE SCALE GENOMIC DNA]</scope>
    <source>
        <strain evidence="6">ATCC 58044 / CBS 1984 / NCYC 433 / NRRL Y-366-8</strain>
    </source>
</reference>
<organism evidence="5 6">
    <name type="scientific">Wickerhamomyces anomalus (strain ATCC 58044 / CBS 1984 / NCYC 433 / NRRL Y-366-8)</name>
    <name type="common">Yeast</name>
    <name type="synonym">Hansenula anomala</name>
    <dbReference type="NCBI Taxonomy" id="683960"/>
    <lineage>
        <taxon>Eukaryota</taxon>
        <taxon>Fungi</taxon>
        <taxon>Dikarya</taxon>
        <taxon>Ascomycota</taxon>
        <taxon>Saccharomycotina</taxon>
        <taxon>Saccharomycetes</taxon>
        <taxon>Phaffomycetales</taxon>
        <taxon>Wickerhamomycetaceae</taxon>
        <taxon>Wickerhamomyces</taxon>
    </lineage>
</organism>
<feature type="region of interest" description="Disordered" evidence="3">
    <location>
        <begin position="249"/>
        <end position="269"/>
    </location>
</feature>
<feature type="compositionally biased region" description="Polar residues" evidence="3">
    <location>
        <begin position="252"/>
        <end position="269"/>
    </location>
</feature>
<dbReference type="GO" id="GO:0003700">
    <property type="term" value="F:DNA-binding transcription factor activity"/>
    <property type="evidence" value="ECO:0007669"/>
    <property type="project" value="UniProtKB-UniRule"/>
</dbReference>
<dbReference type="RefSeq" id="XP_019039740.1">
    <property type="nucleotide sequence ID" value="XM_019180703.1"/>
</dbReference>
<dbReference type="InterPro" id="IPR024061">
    <property type="entry name" value="NDT80_DNA-bd_dom"/>
</dbReference>
<dbReference type="AlphaFoldDB" id="A0A1E3P591"/>
<dbReference type="GO" id="GO:0045944">
    <property type="term" value="P:positive regulation of transcription by RNA polymerase II"/>
    <property type="evidence" value="ECO:0007669"/>
    <property type="project" value="TreeGrafter"/>
</dbReference>
<accession>A0A1E3P591</accession>
<dbReference type="PROSITE" id="PS51517">
    <property type="entry name" value="NDT80"/>
    <property type="match status" value="1"/>
</dbReference>
<dbReference type="EMBL" id="KV454209">
    <property type="protein sequence ID" value="ODQ60533.1"/>
    <property type="molecule type" value="Genomic_DNA"/>
</dbReference>
<dbReference type="InterPro" id="IPR037141">
    <property type="entry name" value="NDT80_DNA-bd_dom_sf"/>
</dbReference>
<dbReference type="Gene3D" id="2.60.40.1390">
    <property type="entry name" value="NDT80 DNA-binding domain"/>
    <property type="match status" value="1"/>
</dbReference>
<dbReference type="PANTHER" id="PTHR35144:SF2">
    <property type="entry name" value="MEIOSIS-SPECIFIC TRANSCRIPTION FACTOR NDT80"/>
    <property type="match status" value="1"/>
</dbReference>
<name>A0A1E3P591_WICAA</name>
<evidence type="ECO:0000259" key="4">
    <source>
        <dbReference type="PROSITE" id="PS51517"/>
    </source>
</evidence>
<dbReference type="GO" id="GO:0000228">
    <property type="term" value="C:nuclear chromosome"/>
    <property type="evidence" value="ECO:0007669"/>
    <property type="project" value="TreeGrafter"/>
</dbReference>
<dbReference type="Proteomes" id="UP000094112">
    <property type="component" value="Unassembled WGS sequence"/>
</dbReference>
<feature type="non-terminal residue" evidence="5">
    <location>
        <position position="1"/>
    </location>
</feature>
<dbReference type="GeneID" id="30197949"/>
<feature type="domain" description="NDT80" evidence="4">
    <location>
        <begin position="1"/>
        <end position="260"/>
    </location>
</feature>
<protein>
    <recommendedName>
        <fullName evidence="4">NDT80 domain-containing protein</fullName>
    </recommendedName>
</protein>
<dbReference type="SUPFAM" id="SSF49417">
    <property type="entry name" value="p53-like transcription factors"/>
    <property type="match status" value="1"/>
</dbReference>
<keyword evidence="6" id="KW-1185">Reference proteome</keyword>
<evidence type="ECO:0000313" key="6">
    <source>
        <dbReference type="Proteomes" id="UP000094112"/>
    </source>
</evidence>
<feature type="DNA-binding region" description="NDT80" evidence="2">
    <location>
        <begin position="1"/>
        <end position="260"/>
    </location>
</feature>
<keyword evidence="1 2" id="KW-0238">DNA-binding</keyword>
<dbReference type="InterPro" id="IPR052605">
    <property type="entry name" value="Fungal_trans_regulator"/>
</dbReference>
<dbReference type="OrthoDB" id="2288358at2759"/>
<dbReference type="PANTHER" id="PTHR35144">
    <property type="entry name" value="MEIOSIS-SPECIFIC TRANSCRIPTION FACTOR NDT80"/>
    <property type="match status" value="1"/>
</dbReference>
<sequence>SSKKKLAPRSSLQFKVGPQFTPTFVQHAILNSKGEQLTPVLTPRIDRGFERIDNEWVGYKRNYFTLVSSYYFENLSFLTFAADDHYIINPETNLKTKIKYFGIRLTSKCADDGTNVTLVQHTAKRDRGPQFEPPTHPAVPSDLPDHNIIREAANVRNTSKIAKLNRIFFFDRDDKSNDELKIKGLLEYPTDKIIKVARYERIQFSSSINYKKPALNNKRFKLIVELVGFIDSSSCLSLAYTETPPLIVRGRSPSNYQGREADQYQSDTQ</sequence>
<evidence type="ECO:0000256" key="3">
    <source>
        <dbReference type="SAM" id="MobiDB-lite"/>
    </source>
</evidence>
<dbReference type="InterPro" id="IPR008967">
    <property type="entry name" value="p53-like_TF_DNA-bd_sf"/>
</dbReference>
<evidence type="ECO:0000256" key="1">
    <source>
        <dbReference type="ARBA" id="ARBA00023125"/>
    </source>
</evidence>
<dbReference type="Pfam" id="PF05224">
    <property type="entry name" value="NDT80_PhoG"/>
    <property type="match status" value="1"/>
</dbReference>
<evidence type="ECO:0000313" key="5">
    <source>
        <dbReference type="EMBL" id="ODQ60533.1"/>
    </source>
</evidence>
<evidence type="ECO:0000256" key="2">
    <source>
        <dbReference type="PROSITE-ProRule" id="PRU00850"/>
    </source>
</evidence>